<keyword evidence="4 6" id="KW-1133">Transmembrane helix</keyword>
<feature type="domain" description="Cytochrome b561 bacterial/Ni-hydrogenase" evidence="7">
    <location>
        <begin position="13"/>
        <end position="209"/>
    </location>
</feature>
<feature type="transmembrane region" description="Helical" evidence="6">
    <location>
        <begin position="100"/>
        <end position="123"/>
    </location>
</feature>
<sequence>MTVRNPSQQETRVWDLWVRVSHWTLAAAFFLAYLVEEPEGLHVWLGYLIGTLVLVRVAWGFMGPRHARFHDFVPSPNSLKAYLQRLVRGREPRFVGHNPLGGVMVVALLGTLTFTAVTGLMVYGAEEHRGPLGGWYAVETATPSLIPAAYADDHGEEGEEHAGGEAEALEEVHELAANLTLALVGLHVGGVLFTGWRHRENLVRAMITGRKRAE</sequence>
<dbReference type="EMBL" id="FMUN01000001">
    <property type="protein sequence ID" value="SCX80398.1"/>
    <property type="molecule type" value="Genomic_DNA"/>
</dbReference>
<dbReference type="STRING" id="381306.AN478_09475"/>
<evidence type="ECO:0000256" key="3">
    <source>
        <dbReference type="ARBA" id="ARBA00022692"/>
    </source>
</evidence>
<dbReference type="Pfam" id="PF01292">
    <property type="entry name" value="Ni_hydr_CYTB"/>
    <property type="match status" value="1"/>
</dbReference>
<accession>A0A0P9CBJ4</accession>
<evidence type="ECO:0000313" key="9">
    <source>
        <dbReference type="Proteomes" id="UP000183104"/>
    </source>
</evidence>
<dbReference type="InterPro" id="IPR016174">
    <property type="entry name" value="Di-haem_cyt_TM"/>
</dbReference>
<dbReference type="PANTHER" id="PTHR30485">
    <property type="entry name" value="NI/FE-HYDROGENASE 1 B-TYPE CYTOCHROME SUBUNIT"/>
    <property type="match status" value="1"/>
</dbReference>
<keyword evidence="2" id="KW-1003">Cell membrane</keyword>
<keyword evidence="5 6" id="KW-0472">Membrane</keyword>
<dbReference type="Gene3D" id="1.20.950.20">
    <property type="entry name" value="Transmembrane di-heme cytochromes, Chain C"/>
    <property type="match status" value="1"/>
</dbReference>
<keyword evidence="9" id="KW-1185">Reference proteome</keyword>
<evidence type="ECO:0000259" key="7">
    <source>
        <dbReference type="Pfam" id="PF01292"/>
    </source>
</evidence>
<dbReference type="AlphaFoldDB" id="A0A0P9CBJ4"/>
<feature type="transmembrane region" description="Helical" evidence="6">
    <location>
        <begin position="41"/>
        <end position="59"/>
    </location>
</feature>
<dbReference type="GO" id="GO:0005886">
    <property type="term" value="C:plasma membrane"/>
    <property type="evidence" value="ECO:0007669"/>
    <property type="project" value="UniProtKB-SubCell"/>
</dbReference>
<dbReference type="Proteomes" id="UP000183104">
    <property type="component" value="Unassembled WGS sequence"/>
</dbReference>
<organism evidence="8 9">
    <name type="scientific">Thiohalorhabdus denitrificans</name>
    <dbReference type="NCBI Taxonomy" id="381306"/>
    <lineage>
        <taxon>Bacteria</taxon>
        <taxon>Pseudomonadati</taxon>
        <taxon>Pseudomonadota</taxon>
        <taxon>Gammaproteobacteria</taxon>
        <taxon>Thiohalorhabdales</taxon>
        <taxon>Thiohalorhabdaceae</taxon>
        <taxon>Thiohalorhabdus</taxon>
    </lineage>
</organism>
<evidence type="ECO:0000256" key="6">
    <source>
        <dbReference type="SAM" id="Phobius"/>
    </source>
</evidence>
<dbReference type="InterPro" id="IPR051542">
    <property type="entry name" value="Hydrogenase_cytochrome"/>
</dbReference>
<evidence type="ECO:0000256" key="1">
    <source>
        <dbReference type="ARBA" id="ARBA00004651"/>
    </source>
</evidence>
<dbReference type="PANTHER" id="PTHR30485:SF2">
    <property type="entry name" value="BLL0597 PROTEIN"/>
    <property type="match status" value="1"/>
</dbReference>
<evidence type="ECO:0000256" key="5">
    <source>
        <dbReference type="ARBA" id="ARBA00023136"/>
    </source>
</evidence>
<dbReference type="GO" id="GO:0020037">
    <property type="term" value="F:heme binding"/>
    <property type="evidence" value="ECO:0007669"/>
    <property type="project" value="TreeGrafter"/>
</dbReference>
<evidence type="ECO:0000256" key="4">
    <source>
        <dbReference type="ARBA" id="ARBA00022989"/>
    </source>
</evidence>
<feature type="transmembrane region" description="Helical" evidence="6">
    <location>
        <begin position="16"/>
        <end position="35"/>
    </location>
</feature>
<gene>
    <name evidence="8" type="ORF">SAMN05661077_0509</name>
</gene>
<dbReference type="OrthoDB" id="196472at2"/>
<dbReference type="SUPFAM" id="SSF81342">
    <property type="entry name" value="Transmembrane di-heme cytochromes"/>
    <property type="match status" value="1"/>
</dbReference>
<evidence type="ECO:0000313" key="8">
    <source>
        <dbReference type="EMBL" id="SCX80398.1"/>
    </source>
</evidence>
<evidence type="ECO:0000256" key="2">
    <source>
        <dbReference type="ARBA" id="ARBA00022475"/>
    </source>
</evidence>
<dbReference type="GO" id="GO:0022904">
    <property type="term" value="P:respiratory electron transport chain"/>
    <property type="evidence" value="ECO:0007669"/>
    <property type="project" value="InterPro"/>
</dbReference>
<dbReference type="InterPro" id="IPR011577">
    <property type="entry name" value="Cyt_b561_bac/Ni-Hgenase"/>
</dbReference>
<feature type="transmembrane region" description="Helical" evidence="6">
    <location>
        <begin position="175"/>
        <end position="196"/>
    </location>
</feature>
<reference evidence="9" key="1">
    <citation type="submission" date="2016-10" db="EMBL/GenBank/DDBJ databases">
        <authorList>
            <person name="Varghese N."/>
        </authorList>
    </citation>
    <scope>NUCLEOTIDE SEQUENCE [LARGE SCALE GENOMIC DNA]</scope>
    <source>
        <strain evidence="9">HL 19</strain>
    </source>
</reference>
<comment type="subcellular location">
    <subcellularLocation>
        <location evidence="1">Cell membrane</location>
        <topology evidence="1">Multi-pass membrane protein</topology>
    </subcellularLocation>
</comment>
<protein>
    <submittedName>
        <fullName evidence="8">Cytochrome b</fullName>
    </submittedName>
</protein>
<keyword evidence="3 6" id="KW-0812">Transmembrane</keyword>
<proteinExistence type="predicted"/>
<name>A0A0P9CBJ4_9GAMM</name>
<dbReference type="GO" id="GO:0009055">
    <property type="term" value="F:electron transfer activity"/>
    <property type="evidence" value="ECO:0007669"/>
    <property type="project" value="InterPro"/>
</dbReference>
<dbReference type="RefSeq" id="WP_054966354.1">
    <property type="nucleotide sequence ID" value="NZ_FMUN01000001.1"/>
</dbReference>